<sequence>MQVNRLSIPSCVDQVRRISDNQSLPAAQGSQQYKCADFQGCSPSRRQTGASLRLVMVAALRLMQRNLCLRDSTHQVKKASFEGQYNIGVCLPCHYGPLLKDSISEGEKTRIKTSCACG</sequence>
<reference evidence="2 3" key="1">
    <citation type="journal article" date="2007" name="Science">
        <title>The Fusarium graminearum genome reveals a link between localized polymorphism and pathogen specialization.</title>
        <authorList>
            <person name="Cuomo C.A."/>
            <person name="Gueldener U."/>
            <person name="Xu J.-R."/>
            <person name="Trail F."/>
            <person name="Turgeon B.G."/>
            <person name="Di Pietro A."/>
            <person name="Walton J.D."/>
            <person name="Ma L.-J."/>
            <person name="Baker S.E."/>
            <person name="Rep M."/>
            <person name="Adam G."/>
            <person name="Antoniw J."/>
            <person name="Baldwin T."/>
            <person name="Calvo S.E."/>
            <person name="Chang Y.-L."/>
            <person name="DeCaprio D."/>
            <person name="Gale L.R."/>
            <person name="Gnerre S."/>
            <person name="Goswami R.S."/>
            <person name="Hammond-Kosack K."/>
            <person name="Harris L.J."/>
            <person name="Hilburn K."/>
            <person name="Kennell J.C."/>
            <person name="Kroken S."/>
            <person name="Magnuson J.K."/>
            <person name="Mannhaupt G."/>
            <person name="Mauceli E.W."/>
            <person name="Mewes H.-W."/>
            <person name="Mitterbauer R."/>
            <person name="Muehlbauer G."/>
            <person name="Muensterkoetter M."/>
            <person name="Nelson D."/>
            <person name="O'Donnell K."/>
            <person name="Ouellet T."/>
            <person name="Qi W."/>
            <person name="Quesneville H."/>
            <person name="Roncero M.I.G."/>
            <person name="Seong K.-Y."/>
            <person name="Tetko I.V."/>
            <person name="Urban M."/>
            <person name="Waalwijk C."/>
            <person name="Ward T.J."/>
            <person name="Yao J."/>
            <person name="Birren B.W."/>
            <person name="Kistler H.C."/>
        </authorList>
    </citation>
    <scope>NUCLEOTIDE SEQUENCE [LARGE SCALE GENOMIC DNA]</scope>
    <source>
        <strain evidence="3">ATCC MYA-4620 / CBS 123657 / FGSC 9075 / NRRL 31084 / PH-1</strain>
        <strain evidence="2">PH-1 / ATCC MYA-4620 / FGSC 9075 / NRRL 31084</strain>
    </source>
</reference>
<dbReference type="AlphaFoldDB" id="I1SA68"/>
<dbReference type="InParanoid" id="I1SA68"/>
<accession>I1SA68</accession>
<reference evidence="2" key="4">
    <citation type="submission" date="2017-01" db="UniProtKB">
        <authorList>
            <consortium name="EnsemblFungi"/>
        </authorList>
    </citation>
    <scope>IDENTIFICATION</scope>
    <source>
        <strain evidence="2">PH-1 / ATCC MYA-4620 / FGSC 9075 / NRRL 31084</strain>
    </source>
</reference>
<dbReference type="EMBL" id="HG970332">
    <property type="protein sequence ID" value="CEF75788.1"/>
    <property type="molecule type" value="Genomic_DNA"/>
</dbReference>
<evidence type="ECO:0000313" key="2">
    <source>
        <dbReference type="EnsemblFungi" id="CEF75788"/>
    </source>
</evidence>
<dbReference type="VEuPathDB" id="FungiDB:FGRAMPH1_01G07969"/>
<accession>A0A098DA12</accession>
<dbReference type="HOGENOM" id="CLU_2073379_0_0_1"/>
<dbReference type="Proteomes" id="UP000070720">
    <property type="component" value="Chromosome 1"/>
</dbReference>
<proteinExistence type="predicted"/>
<reference evidence="1 3" key="3">
    <citation type="journal article" date="2015" name="BMC Genomics">
        <title>The completed genome sequence of the pathogenic ascomycete fungus Fusarium graminearum.</title>
        <authorList>
            <person name="King R."/>
            <person name="Urban M."/>
            <person name="Hammond-Kosack M.C."/>
            <person name="Hassani-Pak K."/>
            <person name="Hammond-Kosack K.E."/>
        </authorList>
    </citation>
    <scope>NUCLEOTIDE SEQUENCE [LARGE SCALE GENOMIC DNA]</scope>
    <source>
        <strain evidence="3">ATCC MYA-4620 / CBS 123657 / FGSC 9075 / NRRL 31084 / PH-1</strain>
        <strain evidence="1">PH-1</strain>
    </source>
</reference>
<evidence type="ECO:0000313" key="3">
    <source>
        <dbReference type="Proteomes" id="UP000070720"/>
    </source>
</evidence>
<evidence type="ECO:0000313" key="1">
    <source>
        <dbReference type="EMBL" id="CEF75788.1"/>
    </source>
</evidence>
<dbReference type="KEGG" id="fgr:FGSG_13749"/>
<protein>
    <submittedName>
        <fullName evidence="1">Chromosome 1, complete genome</fullName>
    </submittedName>
</protein>
<dbReference type="EnsemblFungi" id="CEF75788">
    <property type="protein sequence ID" value="CEF75788"/>
    <property type="gene ID" value="FGRRES_13749"/>
</dbReference>
<keyword evidence="3" id="KW-1185">Reference proteome</keyword>
<reference evidence="2 3" key="2">
    <citation type="journal article" date="2010" name="Nature">
        <title>Comparative genomics reveals mobile pathogenicity chromosomes in Fusarium.</title>
        <authorList>
            <person name="Ma L.J."/>
            <person name="van der Does H.C."/>
            <person name="Borkovich K.A."/>
            <person name="Coleman J.J."/>
            <person name="Daboussi M.J."/>
            <person name="Di Pietro A."/>
            <person name="Dufresne M."/>
            <person name="Freitag M."/>
            <person name="Grabherr M."/>
            <person name="Henrissat B."/>
            <person name="Houterman P.M."/>
            <person name="Kang S."/>
            <person name="Shim W.B."/>
            <person name="Woloshuk C."/>
            <person name="Xie X."/>
            <person name="Xu J.R."/>
            <person name="Antoniw J."/>
            <person name="Baker S.E."/>
            <person name="Bluhm B.H."/>
            <person name="Breakspear A."/>
            <person name="Brown D.W."/>
            <person name="Butchko R.A."/>
            <person name="Chapman S."/>
            <person name="Coulson R."/>
            <person name="Coutinho P.M."/>
            <person name="Danchin E.G."/>
            <person name="Diener A."/>
            <person name="Gale L.R."/>
            <person name="Gardiner D.M."/>
            <person name="Goff S."/>
            <person name="Hammond-Kosack K.E."/>
            <person name="Hilburn K."/>
            <person name="Hua-Van A."/>
            <person name="Jonkers W."/>
            <person name="Kazan K."/>
            <person name="Kodira C.D."/>
            <person name="Koehrsen M."/>
            <person name="Kumar L."/>
            <person name="Lee Y.H."/>
            <person name="Li L."/>
            <person name="Manners J.M."/>
            <person name="Miranda-Saavedra D."/>
            <person name="Mukherjee M."/>
            <person name="Park G."/>
            <person name="Park J."/>
            <person name="Park S.Y."/>
            <person name="Proctor R.H."/>
            <person name="Regev A."/>
            <person name="Ruiz-Roldan M.C."/>
            <person name="Sain D."/>
            <person name="Sakthikumar S."/>
            <person name="Sykes S."/>
            <person name="Schwartz D.C."/>
            <person name="Turgeon B.G."/>
            <person name="Wapinski I."/>
            <person name="Yoder O."/>
            <person name="Young S."/>
            <person name="Zeng Q."/>
            <person name="Zhou S."/>
            <person name="Galagan J."/>
            <person name="Cuomo C.A."/>
            <person name="Kistler H.C."/>
            <person name="Rep M."/>
        </authorList>
    </citation>
    <scope>GENOME REANNOTATION</scope>
    <source>
        <strain evidence="3">ATCC MYA-4620 / CBS 123657 / FGSC 9075 / NRRL 31084 / PH-1</strain>
        <strain evidence="2">PH-1 / ATCC MYA-4620 / FGSC 9075 / NRRL 31084</strain>
    </source>
</reference>
<organism evidence="1 3">
    <name type="scientific">Gibberella zeae (strain ATCC MYA-4620 / CBS 123657 / FGSC 9075 / NRRL 31084 / PH-1)</name>
    <name type="common">Wheat head blight fungus</name>
    <name type="synonym">Fusarium graminearum</name>
    <dbReference type="NCBI Taxonomy" id="229533"/>
    <lineage>
        <taxon>Eukaryota</taxon>
        <taxon>Fungi</taxon>
        <taxon>Dikarya</taxon>
        <taxon>Ascomycota</taxon>
        <taxon>Pezizomycotina</taxon>
        <taxon>Sordariomycetes</taxon>
        <taxon>Hypocreomycetidae</taxon>
        <taxon>Hypocreales</taxon>
        <taxon>Nectriaceae</taxon>
        <taxon>Fusarium</taxon>
    </lineage>
</organism>
<name>I1SA68_GIBZE</name>
<dbReference type="RefSeq" id="XP_011319353.1">
    <property type="nucleotide sequence ID" value="XM_011321051.1"/>
</dbReference>
<gene>
    <name evidence="1" type="ORF">FGRAMPH1_01T07969</name>
</gene>